<dbReference type="EMBL" id="CP143784">
    <property type="protein sequence ID" value="WVN85206.1"/>
    <property type="molecule type" value="Genomic_DNA"/>
</dbReference>
<proteinExistence type="predicted"/>
<name>A0AAJ8JN07_9TREE</name>
<reference evidence="3" key="1">
    <citation type="submission" date="2016-06" db="EMBL/GenBank/DDBJ databases">
        <authorList>
            <person name="Cuomo C."/>
            <person name="Litvintseva A."/>
            <person name="Heitman J."/>
            <person name="Chen Y."/>
            <person name="Sun S."/>
            <person name="Springer D."/>
            <person name="Dromer F."/>
            <person name="Young S."/>
            <person name="Zeng Q."/>
            <person name="Chapman S."/>
            <person name="Gujja S."/>
            <person name="Saif S."/>
            <person name="Birren B."/>
        </authorList>
    </citation>
    <scope>NUCLEOTIDE SEQUENCE</scope>
    <source>
        <strain evidence="3">CBS 7841</strain>
    </source>
</reference>
<reference evidence="3" key="2">
    <citation type="journal article" date="2022" name="Elife">
        <title>Obligate sexual reproduction of a homothallic fungus closely related to the Cryptococcus pathogenic species complex.</title>
        <authorList>
            <person name="Passer A.R."/>
            <person name="Clancey S.A."/>
            <person name="Shea T."/>
            <person name="David-Palma M."/>
            <person name="Averette A.F."/>
            <person name="Boekhout T."/>
            <person name="Porcel B.M."/>
            <person name="Nowrousian M."/>
            <person name="Cuomo C.A."/>
            <person name="Sun S."/>
            <person name="Heitman J."/>
            <person name="Coelho M.A."/>
        </authorList>
    </citation>
    <scope>NUCLEOTIDE SEQUENCE</scope>
    <source>
        <strain evidence="3">CBS 7841</strain>
    </source>
</reference>
<protein>
    <submittedName>
        <fullName evidence="3">Uncharacterized protein</fullName>
    </submittedName>
</protein>
<keyword evidence="1" id="KW-0175">Coiled coil</keyword>
<dbReference type="KEGG" id="cdep:91084567"/>
<feature type="region of interest" description="Disordered" evidence="2">
    <location>
        <begin position="12"/>
        <end position="37"/>
    </location>
</feature>
<evidence type="ECO:0000313" key="3">
    <source>
        <dbReference type="EMBL" id="WVN85206.1"/>
    </source>
</evidence>
<evidence type="ECO:0000313" key="4">
    <source>
        <dbReference type="Proteomes" id="UP000094043"/>
    </source>
</evidence>
<feature type="coiled-coil region" evidence="1">
    <location>
        <begin position="83"/>
        <end position="117"/>
    </location>
</feature>
<feature type="compositionally biased region" description="Polar residues" evidence="2">
    <location>
        <begin position="14"/>
        <end position="37"/>
    </location>
</feature>
<reference evidence="3" key="3">
    <citation type="submission" date="2024-01" db="EMBL/GenBank/DDBJ databases">
        <authorList>
            <person name="Coelho M.A."/>
            <person name="David-Palma M."/>
            <person name="Shea T."/>
            <person name="Sun S."/>
            <person name="Cuomo C.A."/>
            <person name="Heitman J."/>
        </authorList>
    </citation>
    <scope>NUCLEOTIDE SEQUENCE</scope>
    <source>
        <strain evidence="3">CBS 7841</strain>
    </source>
</reference>
<accession>A0AAJ8JN07</accession>
<dbReference type="Proteomes" id="UP000094043">
    <property type="component" value="Chromosome 1"/>
</dbReference>
<dbReference type="GeneID" id="91084567"/>
<evidence type="ECO:0000256" key="1">
    <source>
        <dbReference type="SAM" id="Coils"/>
    </source>
</evidence>
<evidence type="ECO:0000256" key="2">
    <source>
        <dbReference type="SAM" id="MobiDB-lite"/>
    </source>
</evidence>
<organism evidence="3 4">
    <name type="scientific">Cryptococcus depauperatus CBS 7841</name>
    <dbReference type="NCBI Taxonomy" id="1295531"/>
    <lineage>
        <taxon>Eukaryota</taxon>
        <taxon>Fungi</taxon>
        <taxon>Dikarya</taxon>
        <taxon>Basidiomycota</taxon>
        <taxon>Agaricomycotina</taxon>
        <taxon>Tremellomycetes</taxon>
        <taxon>Tremellales</taxon>
        <taxon>Cryptococcaceae</taxon>
        <taxon>Cryptococcus</taxon>
    </lineage>
</organism>
<dbReference type="RefSeq" id="XP_066065907.1">
    <property type="nucleotide sequence ID" value="XM_066209810.1"/>
</dbReference>
<dbReference type="AlphaFoldDB" id="A0AAJ8JN07"/>
<gene>
    <name evidence="3" type="ORF">L203_100351</name>
</gene>
<sequence>MNQLPDLQLVAQAMASSSTDKPSLLADSNNPHTFNQTTADFSALPEGIDPTKLTSSDISALHPLLASLSLSSEDLQTMDEAQIEEIMTQLEAANGVADNLESKLDKLLSDLGGVEKDIIQARIEKPEAQDQYGEGIASIELQTNLTK</sequence>
<keyword evidence="4" id="KW-1185">Reference proteome</keyword>